<dbReference type="GO" id="GO:0006152">
    <property type="term" value="P:purine nucleoside catabolic process"/>
    <property type="evidence" value="ECO:0007669"/>
    <property type="project" value="TreeGrafter"/>
</dbReference>
<sequence>MSIHIGAKPGDIAEVVLMPGDPLRAKFIAENYLENPVQYNNVRGMLGYTGTYKGHKISVQGSGMGIPSIGIYAHELVTEFGVRKLIRVGSCGSMQPHIKPRDLVFAMSASTDSSFNQNRFGGKDYSPAADFDMIAKANQIAKEKGITPFNGNVLSSDTFYGDDADEWKKWAKYGVLAVEMETTALYTIAAQFNAHALTILTVSDSLVTGEELSSEDRQNTFTDMMEIALETAIDGL</sequence>
<dbReference type="EC" id="2.4.2.3" evidence="2"/>
<name>A0A7X9RW35_9BACT</name>
<evidence type="ECO:0000256" key="1">
    <source>
        <dbReference type="ARBA" id="ARBA00010456"/>
    </source>
</evidence>
<evidence type="ECO:0000256" key="6">
    <source>
        <dbReference type="ARBA" id="ARBA00048447"/>
    </source>
</evidence>
<dbReference type="GO" id="GO:0004731">
    <property type="term" value="F:purine-nucleoside phosphorylase activity"/>
    <property type="evidence" value="ECO:0007669"/>
    <property type="project" value="InterPro"/>
</dbReference>
<dbReference type="NCBIfam" id="TIGR00107">
    <property type="entry name" value="deoD"/>
    <property type="match status" value="1"/>
</dbReference>
<dbReference type="HAMAP" id="MF_01627">
    <property type="entry name" value="Pur_nucleosid_phosp"/>
    <property type="match status" value="1"/>
</dbReference>
<dbReference type="PANTHER" id="PTHR43691:SF11">
    <property type="entry name" value="FI09636P-RELATED"/>
    <property type="match status" value="1"/>
</dbReference>
<evidence type="ECO:0000256" key="3">
    <source>
        <dbReference type="ARBA" id="ARBA00021980"/>
    </source>
</evidence>
<dbReference type="SUPFAM" id="SSF53167">
    <property type="entry name" value="Purine and uridine phosphorylases"/>
    <property type="match status" value="1"/>
</dbReference>
<dbReference type="InterPro" id="IPR018016">
    <property type="entry name" value="Nucleoside_phosphorylase_CS"/>
</dbReference>
<dbReference type="CDD" id="cd09006">
    <property type="entry name" value="PNP_EcPNPI-like"/>
    <property type="match status" value="1"/>
</dbReference>
<dbReference type="AlphaFoldDB" id="A0A7X9RW35"/>
<evidence type="ECO:0000256" key="4">
    <source>
        <dbReference type="ARBA" id="ARBA00022676"/>
    </source>
</evidence>
<gene>
    <name evidence="8" type="primary">deoD</name>
    <name evidence="8" type="ORF">HHU12_17615</name>
</gene>
<comment type="catalytic activity">
    <reaction evidence="6">
        <text>uridine + phosphate = alpha-D-ribose 1-phosphate + uracil</text>
        <dbReference type="Rhea" id="RHEA:24388"/>
        <dbReference type="ChEBI" id="CHEBI:16704"/>
        <dbReference type="ChEBI" id="CHEBI:17568"/>
        <dbReference type="ChEBI" id="CHEBI:43474"/>
        <dbReference type="ChEBI" id="CHEBI:57720"/>
        <dbReference type="EC" id="2.4.2.3"/>
    </reaction>
</comment>
<dbReference type="GO" id="GO:0005829">
    <property type="term" value="C:cytosol"/>
    <property type="evidence" value="ECO:0007669"/>
    <property type="project" value="TreeGrafter"/>
</dbReference>
<dbReference type="Proteomes" id="UP000576082">
    <property type="component" value="Unassembled WGS sequence"/>
</dbReference>
<accession>A0A7X9RW35</accession>
<dbReference type="InterPro" id="IPR000845">
    <property type="entry name" value="Nucleoside_phosphorylase_d"/>
</dbReference>
<organism evidence="8 9">
    <name type="scientific">Flammeovirga aprica JL-4</name>
    <dbReference type="NCBI Taxonomy" id="694437"/>
    <lineage>
        <taxon>Bacteria</taxon>
        <taxon>Pseudomonadati</taxon>
        <taxon>Bacteroidota</taxon>
        <taxon>Cytophagia</taxon>
        <taxon>Cytophagales</taxon>
        <taxon>Flammeovirgaceae</taxon>
        <taxon>Flammeovirga</taxon>
    </lineage>
</organism>
<dbReference type="PROSITE" id="PS01232">
    <property type="entry name" value="PNP_UDP_1"/>
    <property type="match status" value="1"/>
</dbReference>
<dbReference type="NCBIfam" id="NF004489">
    <property type="entry name" value="PRK05819.1"/>
    <property type="match status" value="1"/>
</dbReference>
<evidence type="ECO:0000313" key="8">
    <source>
        <dbReference type="EMBL" id="NME69798.1"/>
    </source>
</evidence>
<comment type="caution">
    <text evidence="8">The sequence shown here is derived from an EMBL/GenBank/DDBJ whole genome shotgun (WGS) entry which is preliminary data.</text>
</comment>
<dbReference type="Pfam" id="PF01048">
    <property type="entry name" value="PNP_UDP_1"/>
    <property type="match status" value="1"/>
</dbReference>
<keyword evidence="4 8" id="KW-0328">Glycosyltransferase</keyword>
<protein>
    <recommendedName>
        <fullName evidence="3">Uridine phosphorylase</fullName>
        <ecNumber evidence="2">2.4.2.3</ecNumber>
    </recommendedName>
</protein>
<dbReference type="RefSeq" id="WP_169658055.1">
    <property type="nucleotide sequence ID" value="NZ_JABANE010000049.1"/>
</dbReference>
<comment type="similarity">
    <text evidence="1">Belongs to the PNP/UDP phosphorylase family.</text>
</comment>
<dbReference type="InterPro" id="IPR004402">
    <property type="entry name" value="DeoD-type"/>
</dbReference>
<evidence type="ECO:0000313" key="9">
    <source>
        <dbReference type="Proteomes" id="UP000576082"/>
    </source>
</evidence>
<reference evidence="8 9" key="1">
    <citation type="submission" date="2020-04" db="EMBL/GenBank/DDBJ databases">
        <title>Flammeovirga sp. SR4, a novel species isolated from seawater.</title>
        <authorList>
            <person name="Wang X."/>
        </authorList>
    </citation>
    <scope>NUCLEOTIDE SEQUENCE [LARGE SCALE GENOMIC DNA]</scope>
    <source>
        <strain evidence="8 9">ATCC 23126</strain>
    </source>
</reference>
<dbReference type="EMBL" id="JABANE010000049">
    <property type="protein sequence ID" value="NME69798.1"/>
    <property type="molecule type" value="Genomic_DNA"/>
</dbReference>
<keyword evidence="5 8" id="KW-0808">Transferase</keyword>
<dbReference type="GO" id="GO:0004850">
    <property type="term" value="F:uridine phosphorylase activity"/>
    <property type="evidence" value="ECO:0007669"/>
    <property type="project" value="UniProtKB-EC"/>
</dbReference>
<evidence type="ECO:0000259" key="7">
    <source>
        <dbReference type="Pfam" id="PF01048"/>
    </source>
</evidence>
<dbReference type="PANTHER" id="PTHR43691">
    <property type="entry name" value="URIDINE PHOSPHORYLASE"/>
    <property type="match status" value="1"/>
</dbReference>
<evidence type="ECO:0000256" key="5">
    <source>
        <dbReference type="ARBA" id="ARBA00022679"/>
    </source>
</evidence>
<feature type="domain" description="Nucleoside phosphorylase" evidence="7">
    <location>
        <begin position="15"/>
        <end position="224"/>
    </location>
</feature>
<keyword evidence="9" id="KW-1185">Reference proteome</keyword>
<evidence type="ECO:0000256" key="2">
    <source>
        <dbReference type="ARBA" id="ARBA00011888"/>
    </source>
</evidence>
<dbReference type="Gene3D" id="3.40.50.1580">
    <property type="entry name" value="Nucleoside phosphorylase domain"/>
    <property type="match status" value="1"/>
</dbReference>
<proteinExistence type="inferred from homology"/>
<dbReference type="InterPro" id="IPR035994">
    <property type="entry name" value="Nucleoside_phosphorylase_sf"/>
</dbReference>